<protein>
    <recommendedName>
        <fullName evidence="2">histidine kinase</fullName>
        <ecNumber evidence="2">2.7.13.3</ecNumber>
    </recommendedName>
</protein>
<dbReference type="PROSITE" id="PS50109">
    <property type="entry name" value="HIS_KIN"/>
    <property type="match status" value="1"/>
</dbReference>
<dbReference type="CDD" id="cd00075">
    <property type="entry name" value="HATPase"/>
    <property type="match status" value="1"/>
</dbReference>
<dbReference type="InterPro" id="IPR036890">
    <property type="entry name" value="HATPase_C_sf"/>
</dbReference>
<dbReference type="PANTHER" id="PTHR45453:SF1">
    <property type="entry name" value="PHOSPHATE REGULON SENSOR PROTEIN PHOR"/>
    <property type="match status" value="1"/>
</dbReference>
<gene>
    <name evidence="8" type="primary">srrB_6</name>
    <name evidence="8" type="ORF">SDC9_202154</name>
</gene>
<feature type="domain" description="Histidine kinase" evidence="7">
    <location>
        <begin position="1"/>
        <end position="105"/>
    </location>
</feature>
<dbReference type="FunFam" id="3.30.565.10:FF:000006">
    <property type="entry name" value="Sensor histidine kinase WalK"/>
    <property type="match status" value="1"/>
</dbReference>
<comment type="catalytic activity">
    <reaction evidence="1">
        <text>ATP + protein L-histidine = ADP + protein N-phospho-L-histidine.</text>
        <dbReference type="EC" id="2.7.13.3"/>
    </reaction>
</comment>
<dbReference type="InterPro" id="IPR005467">
    <property type="entry name" value="His_kinase_dom"/>
</dbReference>
<evidence type="ECO:0000256" key="1">
    <source>
        <dbReference type="ARBA" id="ARBA00000085"/>
    </source>
</evidence>
<dbReference type="GO" id="GO:0000155">
    <property type="term" value="F:phosphorelay sensor kinase activity"/>
    <property type="evidence" value="ECO:0007669"/>
    <property type="project" value="TreeGrafter"/>
</dbReference>
<dbReference type="GO" id="GO:0005886">
    <property type="term" value="C:plasma membrane"/>
    <property type="evidence" value="ECO:0007669"/>
    <property type="project" value="TreeGrafter"/>
</dbReference>
<evidence type="ECO:0000256" key="5">
    <source>
        <dbReference type="ARBA" id="ARBA00022777"/>
    </source>
</evidence>
<dbReference type="Pfam" id="PF02518">
    <property type="entry name" value="HATPase_c"/>
    <property type="match status" value="1"/>
</dbReference>
<dbReference type="SUPFAM" id="SSF55874">
    <property type="entry name" value="ATPase domain of HSP90 chaperone/DNA topoisomerase II/histidine kinase"/>
    <property type="match status" value="1"/>
</dbReference>
<keyword evidence="5" id="KW-0418">Kinase</keyword>
<evidence type="ECO:0000313" key="8">
    <source>
        <dbReference type="EMBL" id="MPN54484.1"/>
    </source>
</evidence>
<dbReference type="SMART" id="SM00387">
    <property type="entry name" value="HATPase_c"/>
    <property type="match status" value="1"/>
</dbReference>
<dbReference type="GO" id="GO:0016036">
    <property type="term" value="P:cellular response to phosphate starvation"/>
    <property type="evidence" value="ECO:0007669"/>
    <property type="project" value="TreeGrafter"/>
</dbReference>
<accession>A0A645J1V6</accession>
<proteinExistence type="predicted"/>
<keyword evidence="4 8" id="KW-0808">Transferase</keyword>
<dbReference type="InterPro" id="IPR004358">
    <property type="entry name" value="Sig_transdc_His_kin-like_C"/>
</dbReference>
<evidence type="ECO:0000256" key="4">
    <source>
        <dbReference type="ARBA" id="ARBA00022679"/>
    </source>
</evidence>
<dbReference type="AlphaFoldDB" id="A0A645J1V6"/>
<organism evidence="8">
    <name type="scientific">bioreactor metagenome</name>
    <dbReference type="NCBI Taxonomy" id="1076179"/>
    <lineage>
        <taxon>unclassified sequences</taxon>
        <taxon>metagenomes</taxon>
        <taxon>ecological metagenomes</taxon>
    </lineage>
</organism>
<keyword evidence="6" id="KW-0902">Two-component regulatory system</keyword>
<evidence type="ECO:0000256" key="6">
    <source>
        <dbReference type="ARBA" id="ARBA00023012"/>
    </source>
</evidence>
<comment type="caution">
    <text evidence="8">The sequence shown here is derived from an EMBL/GenBank/DDBJ whole genome shotgun (WGS) entry which is preliminary data.</text>
</comment>
<name>A0A645J1V6_9ZZZZ</name>
<sequence length="122" mass="13456">MLINLVENAIKYSEAHAKVKVRLEEEQDIIVLSVQDTGPGIPEEHLPRLFERFYRVDQARDRAKGGTGLGLAIVKHIAISFGGSIQVQSTVGEGTTFLVQLPSYRKPNRSPGTKIQAIKFNG</sequence>
<dbReference type="PANTHER" id="PTHR45453">
    <property type="entry name" value="PHOSPHATE REGULON SENSOR PROTEIN PHOR"/>
    <property type="match status" value="1"/>
</dbReference>
<dbReference type="Gene3D" id="3.30.565.10">
    <property type="entry name" value="Histidine kinase-like ATPase, C-terminal domain"/>
    <property type="match status" value="1"/>
</dbReference>
<dbReference type="EMBL" id="VSSQ01122749">
    <property type="protein sequence ID" value="MPN54484.1"/>
    <property type="molecule type" value="Genomic_DNA"/>
</dbReference>
<dbReference type="EC" id="2.7.13.3" evidence="2"/>
<dbReference type="PRINTS" id="PR00344">
    <property type="entry name" value="BCTRLSENSOR"/>
</dbReference>
<evidence type="ECO:0000256" key="2">
    <source>
        <dbReference type="ARBA" id="ARBA00012438"/>
    </source>
</evidence>
<dbReference type="InterPro" id="IPR050351">
    <property type="entry name" value="BphY/WalK/GraS-like"/>
</dbReference>
<evidence type="ECO:0000259" key="7">
    <source>
        <dbReference type="PROSITE" id="PS50109"/>
    </source>
</evidence>
<dbReference type="InterPro" id="IPR003594">
    <property type="entry name" value="HATPase_dom"/>
</dbReference>
<dbReference type="GO" id="GO:0004721">
    <property type="term" value="F:phosphoprotein phosphatase activity"/>
    <property type="evidence" value="ECO:0007669"/>
    <property type="project" value="TreeGrafter"/>
</dbReference>
<keyword evidence="3" id="KW-0597">Phosphoprotein</keyword>
<evidence type="ECO:0000256" key="3">
    <source>
        <dbReference type="ARBA" id="ARBA00022553"/>
    </source>
</evidence>
<reference evidence="8" key="1">
    <citation type="submission" date="2019-08" db="EMBL/GenBank/DDBJ databases">
        <authorList>
            <person name="Kucharzyk K."/>
            <person name="Murdoch R.W."/>
            <person name="Higgins S."/>
            <person name="Loffler F."/>
        </authorList>
    </citation>
    <scope>NUCLEOTIDE SEQUENCE</scope>
</reference>